<protein>
    <submittedName>
        <fullName evidence="3">Uncharacterized protein</fullName>
    </submittedName>
</protein>
<feature type="coiled-coil region" evidence="1">
    <location>
        <begin position="282"/>
        <end position="309"/>
    </location>
</feature>
<dbReference type="AlphaFoldDB" id="A0AA39P1L4"/>
<gene>
    <name evidence="3" type="ORF">EDD18DRAFT_197012</name>
</gene>
<name>A0AA39P1L4_9AGAR</name>
<dbReference type="Proteomes" id="UP001175228">
    <property type="component" value="Unassembled WGS sequence"/>
</dbReference>
<reference evidence="3" key="1">
    <citation type="submission" date="2023-06" db="EMBL/GenBank/DDBJ databases">
        <authorList>
            <consortium name="Lawrence Berkeley National Laboratory"/>
            <person name="Ahrendt S."/>
            <person name="Sahu N."/>
            <person name="Indic B."/>
            <person name="Wong-Bajracharya J."/>
            <person name="Merenyi Z."/>
            <person name="Ke H.-M."/>
            <person name="Monk M."/>
            <person name="Kocsube S."/>
            <person name="Drula E."/>
            <person name="Lipzen A."/>
            <person name="Balint B."/>
            <person name="Henrissat B."/>
            <person name="Andreopoulos B."/>
            <person name="Martin F.M."/>
            <person name="Harder C.B."/>
            <person name="Rigling D."/>
            <person name="Ford K.L."/>
            <person name="Foster G.D."/>
            <person name="Pangilinan J."/>
            <person name="Papanicolaou A."/>
            <person name="Barry K."/>
            <person name="LaButti K."/>
            <person name="Viragh M."/>
            <person name="Koriabine M."/>
            <person name="Yan M."/>
            <person name="Riley R."/>
            <person name="Champramary S."/>
            <person name="Plett K.L."/>
            <person name="Tsai I.J."/>
            <person name="Slot J."/>
            <person name="Sipos G."/>
            <person name="Plett J."/>
            <person name="Nagy L.G."/>
            <person name="Grigoriev I.V."/>
        </authorList>
    </citation>
    <scope>NUCLEOTIDE SEQUENCE</scope>
    <source>
        <strain evidence="3">HWK02</strain>
    </source>
</reference>
<organism evidence="3 4">
    <name type="scientific">Armillaria luteobubalina</name>
    <dbReference type="NCBI Taxonomy" id="153913"/>
    <lineage>
        <taxon>Eukaryota</taxon>
        <taxon>Fungi</taxon>
        <taxon>Dikarya</taxon>
        <taxon>Basidiomycota</taxon>
        <taxon>Agaricomycotina</taxon>
        <taxon>Agaricomycetes</taxon>
        <taxon>Agaricomycetidae</taxon>
        <taxon>Agaricales</taxon>
        <taxon>Marasmiineae</taxon>
        <taxon>Physalacriaceae</taxon>
        <taxon>Armillaria</taxon>
    </lineage>
</organism>
<proteinExistence type="predicted"/>
<keyword evidence="1" id="KW-0175">Coiled coil</keyword>
<comment type="caution">
    <text evidence="3">The sequence shown here is derived from an EMBL/GenBank/DDBJ whole genome shotgun (WGS) entry which is preliminary data.</text>
</comment>
<evidence type="ECO:0000313" key="3">
    <source>
        <dbReference type="EMBL" id="KAK0475595.1"/>
    </source>
</evidence>
<accession>A0AA39P1L4</accession>
<evidence type="ECO:0000313" key="4">
    <source>
        <dbReference type="Proteomes" id="UP001175228"/>
    </source>
</evidence>
<evidence type="ECO:0000256" key="2">
    <source>
        <dbReference type="SAM" id="MobiDB-lite"/>
    </source>
</evidence>
<sequence>MAPSVILTVRVTYLPPKACMFIPEDLPTAIVILRKDLTSLGIPHPKAYTIKVLSKGVVRFCWETGIRSPLHVNLAKRIPNLSQEELSERTISKMTLKEKPNEKLDLPHPPKITYLHPHHVPDPPQNVVPISRPIPEGYLDESRCGPSSQPYVSESTPWTDTSRLYHQNTESAPTSFEAFNPYLHQLDLPAQPQSPVLHVKEEDTSVVIGKRTSRSVSPLPLAKRSRNRSPLDDDERSLLRELGELSEEVKYLVARQTMIREKLQDMGTRSVPEPDFLFRDEVKNLELEIETERKQRVEYETLLTDIRRECRVPFVVPALFDAFIDISKLTTAAMDYPR</sequence>
<feature type="compositionally biased region" description="Polar residues" evidence="2">
    <location>
        <begin position="145"/>
        <end position="158"/>
    </location>
</feature>
<keyword evidence="4" id="KW-1185">Reference proteome</keyword>
<evidence type="ECO:0000256" key="1">
    <source>
        <dbReference type="SAM" id="Coils"/>
    </source>
</evidence>
<dbReference type="EMBL" id="JAUEPU010000148">
    <property type="protein sequence ID" value="KAK0475595.1"/>
    <property type="molecule type" value="Genomic_DNA"/>
</dbReference>
<feature type="region of interest" description="Disordered" evidence="2">
    <location>
        <begin position="138"/>
        <end position="158"/>
    </location>
</feature>